<accession>A0AAV2RQ44</accession>
<evidence type="ECO:0000256" key="1">
    <source>
        <dbReference type="ARBA" id="ARBA00004651"/>
    </source>
</evidence>
<evidence type="ECO:0000256" key="10">
    <source>
        <dbReference type="RuleBase" id="RU000688"/>
    </source>
</evidence>
<keyword evidence="8 10" id="KW-0675">Receptor</keyword>
<feature type="transmembrane region" description="Helical" evidence="11">
    <location>
        <begin position="193"/>
        <end position="216"/>
    </location>
</feature>
<dbReference type="GO" id="GO:0004983">
    <property type="term" value="F:neuropeptide Y receptor activity"/>
    <property type="evidence" value="ECO:0007669"/>
    <property type="project" value="InterPro"/>
</dbReference>
<evidence type="ECO:0000256" key="5">
    <source>
        <dbReference type="ARBA" id="ARBA00022989"/>
    </source>
</evidence>
<dbReference type="InterPro" id="IPR000276">
    <property type="entry name" value="GPCR_Rhodpsn"/>
</dbReference>
<dbReference type="Proteomes" id="UP001497623">
    <property type="component" value="Unassembled WGS sequence"/>
</dbReference>
<dbReference type="PROSITE" id="PS00237">
    <property type="entry name" value="G_PROTEIN_RECEP_F1_1"/>
    <property type="match status" value="1"/>
</dbReference>
<evidence type="ECO:0000256" key="3">
    <source>
        <dbReference type="ARBA" id="ARBA00022475"/>
    </source>
</evidence>
<feature type="non-terminal residue" evidence="13">
    <location>
        <position position="441"/>
    </location>
</feature>
<keyword evidence="4 10" id="KW-0812">Transmembrane</keyword>
<dbReference type="Pfam" id="PF00001">
    <property type="entry name" value="7tm_1"/>
    <property type="match status" value="1"/>
</dbReference>
<feature type="transmembrane region" description="Helical" evidence="11">
    <location>
        <begin position="342"/>
        <end position="361"/>
    </location>
</feature>
<evidence type="ECO:0000256" key="6">
    <source>
        <dbReference type="ARBA" id="ARBA00023040"/>
    </source>
</evidence>
<comment type="caution">
    <text evidence="13">The sequence shown here is derived from an EMBL/GenBank/DDBJ whole genome shotgun (WGS) entry which is preliminary data.</text>
</comment>
<keyword evidence="7 11" id="KW-0472">Membrane</keyword>
<evidence type="ECO:0000256" key="4">
    <source>
        <dbReference type="ARBA" id="ARBA00022692"/>
    </source>
</evidence>
<proteinExistence type="inferred from homology"/>
<dbReference type="GO" id="GO:0005886">
    <property type="term" value="C:plasma membrane"/>
    <property type="evidence" value="ECO:0007669"/>
    <property type="project" value="UniProtKB-SubCell"/>
</dbReference>
<feature type="transmembrane region" description="Helical" evidence="11">
    <location>
        <begin position="122"/>
        <end position="142"/>
    </location>
</feature>
<feature type="domain" description="G-protein coupled receptors family 1 profile" evidence="12">
    <location>
        <begin position="92"/>
        <end position="358"/>
    </location>
</feature>
<gene>
    <name evidence="13" type="ORF">MNOR_LOCUS27136</name>
</gene>
<dbReference type="InterPro" id="IPR017452">
    <property type="entry name" value="GPCR_Rhodpsn_7TM"/>
</dbReference>
<keyword evidence="6 10" id="KW-0297">G-protein coupled receptor</keyword>
<dbReference type="SUPFAM" id="SSF81321">
    <property type="entry name" value="Family A G protein-coupled receptor-like"/>
    <property type="match status" value="1"/>
</dbReference>
<dbReference type="PANTHER" id="PTHR24238:SF73">
    <property type="entry name" value="RYAMIDE RECEPTOR"/>
    <property type="match status" value="1"/>
</dbReference>
<dbReference type="InterPro" id="IPR000611">
    <property type="entry name" value="NPY_rcpt"/>
</dbReference>
<dbReference type="Gene3D" id="1.20.1070.10">
    <property type="entry name" value="Rhodopsin 7-helix transmembrane proteins"/>
    <property type="match status" value="1"/>
</dbReference>
<feature type="transmembrane region" description="Helical" evidence="11">
    <location>
        <begin position="154"/>
        <end position="172"/>
    </location>
</feature>
<name>A0AAV2RQ44_MEGNR</name>
<evidence type="ECO:0000313" key="14">
    <source>
        <dbReference type="Proteomes" id="UP001497623"/>
    </source>
</evidence>
<evidence type="ECO:0000259" key="12">
    <source>
        <dbReference type="PROSITE" id="PS50262"/>
    </source>
</evidence>
<dbReference type="EMBL" id="CAXKWB010028091">
    <property type="protein sequence ID" value="CAL4133172.1"/>
    <property type="molecule type" value="Genomic_DNA"/>
</dbReference>
<comment type="similarity">
    <text evidence="2 10">Belongs to the G-protein coupled receptor 1 family.</text>
</comment>
<keyword evidence="14" id="KW-1185">Reference proteome</keyword>
<evidence type="ECO:0000256" key="7">
    <source>
        <dbReference type="ARBA" id="ARBA00023136"/>
    </source>
</evidence>
<evidence type="ECO:0000256" key="8">
    <source>
        <dbReference type="ARBA" id="ARBA00023170"/>
    </source>
</evidence>
<dbReference type="PRINTS" id="PR01012">
    <property type="entry name" value="NRPEPTIDEYR"/>
</dbReference>
<dbReference type="SMART" id="SM01381">
    <property type="entry name" value="7TM_GPCR_Srsx"/>
    <property type="match status" value="1"/>
</dbReference>
<feature type="transmembrane region" description="Helical" evidence="11">
    <location>
        <begin position="257"/>
        <end position="278"/>
    </location>
</feature>
<feature type="transmembrane region" description="Helical" evidence="11">
    <location>
        <begin position="299"/>
        <end position="322"/>
    </location>
</feature>
<protein>
    <recommendedName>
        <fullName evidence="12">G-protein coupled receptors family 1 profile domain-containing protein</fullName>
    </recommendedName>
</protein>
<organism evidence="13 14">
    <name type="scientific">Meganyctiphanes norvegica</name>
    <name type="common">Northern krill</name>
    <name type="synonym">Thysanopoda norvegica</name>
    <dbReference type="NCBI Taxonomy" id="48144"/>
    <lineage>
        <taxon>Eukaryota</taxon>
        <taxon>Metazoa</taxon>
        <taxon>Ecdysozoa</taxon>
        <taxon>Arthropoda</taxon>
        <taxon>Crustacea</taxon>
        <taxon>Multicrustacea</taxon>
        <taxon>Malacostraca</taxon>
        <taxon>Eumalacostraca</taxon>
        <taxon>Eucarida</taxon>
        <taxon>Euphausiacea</taxon>
        <taxon>Euphausiidae</taxon>
        <taxon>Meganyctiphanes</taxon>
    </lineage>
</organism>
<evidence type="ECO:0000313" key="13">
    <source>
        <dbReference type="EMBL" id="CAL4133172.1"/>
    </source>
</evidence>
<dbReference type="PROSITE" id="PS50262">
    <property type="entry name" value="G_PROTEIN_RECEP_F1_2"/>
    <property type="match status" value="1"/>
</dbReference>
<reference evidence="13 14" key="1">
    <citation type="submission" date="2024-05" db="EMBL/GenBank/DDBJ databases">
        <authorList>
            <person name="Wallberg A."/>
        </authorList>
    </citation>
    <scope>NUCLEOTIDE SEQUENCE [LARGE SCALE GENOMIC DNA]</scope>
</reference>
<sequence length="441" mass="50789">MSYIDGYRVEQFRKLDASAQNKSMEIILECNDNFHPKAEDFAFDISYACNFCNLTDVEILWQDGVCDIPPTEVYNSIVYVLYITILVFAMIGNSLIIYVVYTNYKMRTVTNYFIANLAAGDLFMAIFCVPFSFISTLILQYWPFGVHLCVTVNYLQSVSVFVSAYSLVAISMDRYRAIISPLRPRMTRFHAKVIIVVIWVMSLLTTLPIAICSTLLNPPIPLYIHKNLWVCTEDWGDSTVMQELRATYSVGLMLLQYILPLVVLFFTYSRLCLVVWAKRTQIGETPARLDKIEKSRVKMIKMMVTVVLVYTLCWLPFNVLMVVREHLPTVDSWPHMKHLWTAFHWLAMSHTCYNPLILGWMNTKFRSGFRQVISSFPCCPNISHDMNGHPMSMMSAMSGAYTETLHRTTSLMRTPSKSQRVFTTTRRPNTSIVIDTIPLQT</sequence>
<keyword evidence="3" id="KW-1003">Cell membrane</keyword>
<dbReference type="AlphaFoldDB" id="A0AAV2RQ44"/>
<comment type="subcellular location">
    <subcellularLocation>
        <location evidence="1">Cell membrane</location>
        <topology evidence="1">Multi-pass membrane protein</topology>
    </subcellularLocation>
</comment>
<evidence type="ECO:0000256" key="2">
    <source>
        <dbReference type="ARBA" id="ARBA00010663"/>
    </source>
</evidence>
<keyword evidence="5 11" id="KW-1133">Transmembrane helix</keyword>
<evidence type="ECO:0000256" key="9">
    <source>
        <dbReference type="ARBA" id="ARBA00023224"/>
    </source>
</evidence>
<dbReference type="PANTHER" id="PTHR24238">
    <property type="entry name" value="G-PROTEIN COUPLED RECEPTOR"/>
    <property type="match status" value="1"/>
</dbReference>
<feature type="transmembrane region" description="Helical" evidence="11">
    <location>
        <begin position="79"/>
        <end position="101"/>
    </location>
</feature>
<keyword evidence="9 10" id="KW-0807">Transducer</keyword>
<evidence type="ECO:0000256" key="11">
    <source>
        <dbReference type="SAM" id="Phobius"/>
    </source>
</evidence>
<dbReference type="PRINTS" id="PR00237">
    <property type="entry name" value="GPCRRHODOPSN"/>
</dbReference>